<keyword evidence="1" id="KW-0695">RNA-directed DNA polymerase</keyword>
<gene>
    <name evidence="1" type="ORF">NPIL_22321</name>
</gene>
<keyword evidence="2" id="KW-1185">Reference proteome</keyword>
<dbReference type="Proteomes" id="UP000887013">
    <property type="component" value="Unassembled WGS sequence"/>
</dbReference>
<evidence type="ECO:0000313" key="1">
    <source>
        <dbReference type="EMBL" id="GFT72167.1"/>
    </source>
</evidence>
<protein>
    <submittedName>
        <fullName evidence="1">Putative reverse transcriptase</fullName>
    </submittedName>
</protein>
<organism evidence="1 2">
    <name type="scientific">Nephila pilipes</name>
    <name type="common">Giant wood spider</name>
    <name type="synonym">Nephila maculata</name>
    <dbReference type="NCBI Taxonomy" id="299642"/>
    <lineage>
        <taxon>Eukaryota</taxon>
        <taxon>Metazoa</taxon>
        <taxon>Ecdysozoa</taxon>
        <taxon>Arthropoda</taxon>
        <taxon>Chelicerata</taxon>
        <taxon>Arachnida</taxon>
        <taxon>Araneae</taxon>
        <taxon>Araneomorphae</taxon>
        <taxon>Entelegynae</taxon>
        <taxon>Araneoidea</taxon>
        <taxon>Nephilidae</taxon>
        <taxon>Nephila</taxon>
    </lineage>
</organism>
<keyword evidence="1" id="KW-0548">Nucleotidyltransferase</keyword>
<proteinExistence type="predicted"/>
<name>A0A8X6PIA7_NEPPI</name>
<dbReference type="GO" id="GO:0003964">
    <property type="term" value="F:RNA-directed DNA polymerase activity"/>
    <property type="evidence" value="ECO:0007669"/>
    <property type="project" value="UniProtKB-KW"/>
</dbReference>
<comment type="caution">
    <text evidence="1">The sequence shown here is derived from an EMBL/GenBank/DDBJ whole genome shotgun (WGS) entry which is preliminary data.</text>
</comment>
<dbReference type="OrthoDB" id="6437252at2759"/>
<reference evidence="1" key="1">
    <citation type="submission" date="2020-08" db="EMBL/GenBank/DDBJ databases">
        <title>Multicomponent nature underlies the extraordinary mechanical properties of spider dragline silk.</title>
        <authorList>
            <person name="Kono N."/>
            <person name="Nakamura H."/>
            <person name="Mori M."/>
            <person name="Yoshida Y."/>
            <person name="Ohtoshi R."/>
            <person name="Malay A.D."/>
            <person name="Moran D.A.P."/>
            <person name="Tomita M."/>
            <person name="Numata K."/>
            <person name="Arakawa K."/>
        </authorList>
    </citation>
    <scope>NUCLEOTIDE SEQUENCE</scope>
</reference>
<dbReference type="EMBL" id="BMAW01021269">
    <property type="protein sequence ID" value="GFT72167.1"/>
    <property type="molecule type" value="Genomic_DNA"/>
</dbReference>
<sequence length="236" mass="26444">MISSSWQIRLMDSRIYLISLPCSSGLSSCRQTTESVHFSTYSEGLLLVVAPPSSTLIEIPLNVSRTGSTTRTWASQWVSACRKISRQSREIASTISSSMLASWQRLDALKKFFPSLCHAMVMAQFGKSDWSAVNKAILKEVKEILGLPDNASNHYVGGSRELWGCGVPSATMDPDLCLIDSVFKLFNSPEDDVATFALAQLKRTLRHRLQRDPTEGLHPKWRHLDVLRRSPHDPER</sequence>
<accession>A0A8X6PIA7</accession>
<dbReference type="AlphaFoldDB" id="A0A8X6PIA7"/>
<evidence type="ECO:0000313" key="2">
    <source>
        <dbReference type="Proteomes" id="UP000887013"/>
    </source>
</evidence>
<keyword evidence="1" id="KW-0808">Transferase</keyword>